<dbReference type="GO" id="GO:2001295">
    <property type="term" value="P:malonyl-CoA biosynthetic process"/>
    <property type="evidence" value="ECO:0007669"/>
    <property type="project" value="UniProtKB-UniPathway"/>
</dbReference>
<dbReference type="Pfam" id="PF00364">
    <property type="entry name" value="Biotin_lipoyl"/>
    <property type="match status" value="1"/>
</dbReference>
<keyword evidence="5 9" id="KW-0547">Nucleotide-binding</keyword>
<evidence type="ECO:0000256" key="8">
    <source>
        <dbReference type="ARBA" id="ARBA00023268"/>
    </source>
</evidence>
<dbReference type="GO" id="GO:0003989">
    <property type="term" value="F:acetyl-CoA carboxylase activity"/>
    <property type="evidence" value="ECO:0007669"/>
    <property type="project" value="UniProtKB-EC"/>
</dbReference>
<feature type="domain" description="Lipoyl-binding" evidence="10">
    <location>
        <begin position="432"/>
        <end position="509"/>
    </location>
</feature>
<dbReference type="eggNOG" id="COG0439">
    <property type="taxonomic scope" value="Bacteria"/>
</dbReference>
<dbReference type="GO" id="GO:0005524">
    <property type="term" value="F:ATP binding"/>
    <property type="evidence" value="ECO:0007669"/>
    <property type="project" value="UniProtKB-UniRule"/>
</dbReference>
<dbReference type="SUPFAM" id="SSF56059">
    <property type="entry name" value="Glutathione synthetase ATP-binding domain-like"/>
    <property type="match status" value="1"/>
</dbReference>
<dbReference type="InterPro" id="IPR011054">
    <property type="entry name" value="Rudment_hybrid_motif"/>
</dbReference>
<dbReference type="PROSITE" id="PS00188">
    <property type="entry name" value="BIOTIN"/>
    <property type="match status" value="1"/>
</dbReference>
<dbReference type="PANTHER" id="PTHR18866">
    <property type="entry name" value="CARBOXYLASE:PYRUVATE/ACETYL-COA/PROPIONYL-COA CARBOXYLASE"/>
    <property type="match status" value="1"/>
</dbReference>
<organism evidence="15 16">
    <name type="scientific">Paraburkholderia xenovorans (strain LB400)</name>
    <dbReference type="NCBI Taxonomy" id="266265"/>
    <lineage>
        <taxon>Bacteria</taxon>
        <taxon>Pseudomonadati</taxon>
        <taxon>Pseudomonadota</taxon>
        <taxon>Betaproteobacteria</taxon>
        <taxon>Burkholderiales</taxon>
        <taxon>Burkholderiaceae</taxon>
        <taxon>Paraburkholderia</taxon>
    </lineage>
</organism>
<feature type="domain" description="CoA carboxyltransferase C-terminal" evidence="14">
    <location>
        <begin position="788"/>
        <end position="1019"/>
    </location>
</feature>
<evidence type="ECO:0000259" key="11">
    <source>
        <dbReference type="PROSITE" id="PS50975"/>
    </source>
</evidence>
<dbReference type="InterPro" id="IPR001882">
    <property type="entry name" value="Biotin_BS"/>
</dbReference>
<dbReference type="SUPFAM" id="SSF51246">
    <property type="entry name" value="Rudiment single hybrid motif"/>
    <property type="match status" value="1"/>
</dbReference>
<dbReference type="Pfam" id="PF00289">
    <property type="entry name" value="Biotin_carb_N"/>
    <property type="match status" value="1"/>
</dbReference>
<evidence type="ECO:0000256" key="4">
    <source>
        <dbReference type="ARBA" id="ARBA00022598"/>
    </source>
</evidence>
<dbReference type="PROSITE" id="PS50980">
    <property type="entry name" value="COA_CT_NTER"/>
    <property type="match status" value="1"/>
</dbReference>
<dbReference type="InterPro" id="IPR005482">
    <property type="entry name" value="Biotin_COase_C"/>
</dbReference>
<dbReference type="InterPro" id="IPR011761">
    <property type="entry name" value="ATP-grasp"/>
</dbReference>
<dbReference type="EMBL" id="CP000272">
    <property type="protein sequence ID" value="ABE36241.1"/>
    <property type="molecule type" value="Genomic_DNA"/>
</dbReference>
<dbReference type="PANTHER" id="PTHR18866:SF128">
    <property type="entry name" value="UREA AMIDOLYASE"/>
    <property type="match status" value="1"/>
</dbReference>
<name>Q13I48_PARXL</name>
<evidence type="ECO:0000313" key="16">
    <source>
        <dbReference type="Proteomes" id="UP000001817"/>
    </source>
</evidence>
<reference evidence="15 16" key="1">
    <citation type="journal article" date="2006" name="Proc. Natl. Acad. Sci. U.S.A.">
        <title>Burkholderia xenovorans LB400 harbors a multi-replicon, 9.73-Mbp genome shaped for versatility.</title>
        <authorList>
            <person name="Chain P.S."/>
            <person name="Denef V.J."/>
            <person name="Konstantinidis K.T."/>
            <person name="Vergez L.M."/>
            <person name="Agullo L."/>
            <person name="Reyes V.L."/>
            <person name="Hauser L."/>
            <person name="Cordova M."/>
            <person name="Gomez L."/>
            <person name="Gonzalez M."/>
            <person name="Land M."/>
            <person name="Lao V."/>
            <person name="Larimer F."/>
            <person name="LiPuma J.J."/>
            <person name="Mahenthiralingam E."/>
            <person name="Malfatti S.A."/>
            <person name="Marx C.J."/>
            <person name="Parnell J.J."/>
            <person name="Ramette A."/>
            <person name="Richardson P."/>
            <person name="Seeger M."/>
            <person name="Smith D."/>
            <person name="Spilker T."/>
            <person name="Sul W.J."/>
            <person name="Tsoi T.V."/>
            <person name="Ulrich L.E."/>
            <person name="Zhulin I.B."/>
            <person name="Tiedje J.M."/>
        </authorList>
    </citation>
    <scope>NUCLEOTIDE SEQUENCE [LARGE SCALE GENOMIC DNA]</scope>
    <source>
        <strain evidence="15 16">LB400</strain>
    </source>
</reference>
<comment type="pathway">
    <text evidence="2">Lipid metabolism; malonyl-CoA biosynthesis; malonyl-CoA from acetyl-CoA: step 1/1.</text>
</comment>
<feature type="domain" description="ATP-grasp" evidence="11">
    <location>
        <begin position="118"/>
        <end position="315"/>
    </location>
</feature>
<dbReference type="Pfam" id="PF01039">
    <property type="entry name" value="Carboxyl_trans"/>
    <property type="match status" value="1"/>
</dbReference>
<feature type="domain" description="CoA carboxyltransferase N-terminal" evidence="13">
    <location>
        <begin position="514"/>
        <end position="787"/>
    </location>
</feature>
<gene>
    <name evidence="15" type="ORF">Bxe_C0325</name>
</gene>
<evidence type="ECO:0000256" key="6">
    <source>
        <dbReference type="ARBA" id="ARBA00022840"/>
    </source>
</evidence>
<dbReference type="PROSITE" id="PS50975">
    <property type="entry name" value="ATP_GRASP"/>
    <property type="match status" value="1"/>
</dbReference>
<dbReference type="InterPro" id="IPR034733">
    <property type="entry name" value="AcCoA_carboxyl_beta"/>
</dbReference>
<dbReference type="UniPathway" id="UPA00655">
    <property type="reaction ID" value="UER00711"/>
</dbReference>
<evidence type="ECO:0000259" key="13">
    <source>
        <dbReference type="PROSITE" id="PS50980"/>
    </source>
</evidence>
<dbReference type="CDD" id="cd06850">
    <property type="entry name" value="biotinyl_domain"/>
    <property type="match status" value="1"/>
</dbReference>
<keyword evidence="7" id="KW-0092">Biotin</keyword>
<dbReference type="Gene3D" id="3.90.226.10">
    <property type="entry name" value="2-enoyl-CoA Hydratase, Chain A, domain 1"/>
    <property type="match status" value="2"/>
</dbReference>
<keyword evidence="6 9" id="KW-0067">ATP-binding</keyword>
<dbReference type="SMART" id="SM00878">
    <property type="entry name" value="Biotin_carb_C"/>
    <property type="match status" value="1"/>
</dbReference>
<dbReference type="PROSITE" id="PS50989">
    <property type="entry name" value="COA_CT_CTER"/>
    <property type="match status" value="1"/>
</dbReference>
<keyword evidence="8" id="KW-0511">Multifunctional enzyme</keyword>
<dbReference type="Pfam" id="PF02785">
    <property type="entry name" value="Biotin_carb_C"/>
    <property type="match status" value="1"/>
</dbReference>
<dbReference type="EC" id="6.4.1.2" evidence="3"/>
<keyword evidence="16" id="KW-1185">Reference proteome</keyword>
<dbReference type="PROSITE" id="PS50968">
    <property type="entry name" value="BIOTINYL_LIPOYL"/>
    <property type="match status" value="1"/>
</dbReference>
<evidence type="ECO:0000256" key="7">
    <source>
        <dbReference type="ARBA" id="ARBA00023267"/>
    </source>
</evidence>
<dbReference type="eggNOG" id="COG4799">
    <property type="taxonomic scope" value="Bacteria"/>
</dbReference>
<dbReference type="RefSeq" id="WP_011493501.1">
    <property type="nucleotide sequence ID" value="NC_007953.1"/>
</dbReference>
<evidence type="ECO:0000313" key="15">
    <source>
        <dbReference type="EMBL" id="ABE36241.1"/>
    </source>
</evidence>
<evidence type="ECO:0000256" key="5">
    <source>
        <dbReference type="ARBA" id="ARBA00022741"/>
    </source>
</evidence>
<proteinExistence type="predicted"/>
<dbReference type="InterPro" id="IPR029045">
    <property type="entry name" value="ClpP/crotonase-like_dom_sf"/>
</dbReference>
<accession>Q13I48</accession>
<dbReference type="InterPro" id="IPR005479">
    <property type="entry name" value="CPAse_ATP-bd"/>
</dbReference>
<dbReference type="SUPFAM" id="SSF52096">
    <property type="entry name" value="ClpP/crotonase"/>
    <property type="match status" value="2"/>
</dbReference>
<dbReference type="KEGG" id="bxb:DR64_8108"/>
<dbReference type="InterPro" id="IPR011053">
    <property type="entry name" value="Single_hybrid_motif"/>
</dbReference>
<sequence>MSRVLIANRGEVAVRIVRAAKSVGLQTVGIHTPEEANALHVRDSDIAVALAGVGTAAYLDIASIIAAAVRTNCSFIHPGYGFLSESAAFARACEQAGVTFIGPSPDTLDVFGDKASTRELAIRLDVPVLPATAGLADDASALSFMQSLAAPVIVKAVAGGGGRGMRIVTDPTDLPAALSRCRSEAERGFGRDDVYVERYLPRSRHIEVQVIGDGSSVVHLGTRDCSLQSRHQKVIEIAPAPWLPVEIEEALLEHALQLARAVQYRGAGTMEFLIDVDNPSHYYFIEGNPRLQVEHGITELVTGLDIVALQFAIARGRSLADEGITQDNVVTSGVAVEARVTLTTPGTIARFVSPGKGRVDSGAYDGLAVGSGFDPLLAKVMVHEPDYPRCICALADSLGELVVEGPATNRDGLLSLLADPRVRAGDITTTLIDDLPAASATALVSKVAGSVIAVLARPGEPLRRGQPIVVVEAMKMEHEVVAPAAGRLEEMLVAVGQQITTGQRVASMGYSGAEAEHDAAPGEPAARADLAENLRRHSITLDEARPEAVASRHARHKRTARENVADLVDPGSFVEYGALVIAAQRRRRTVEDLELNTPADGLVAGFGTVNGQQIAVLAYDYSVLAGTQGVQSHKKAERLFELARRRHAPVVIFAEGGGGRPGDIDNAAKATGMDLGTFVALGRLNGRVPTVAIASGRCFAGNAALVGACDLVIATADANIGMGGPAMIEGGGLGRVESRDIGPAARQFENGVVDVLVADEAEATASAKKYLSYFHAAKRNWTAGEQQHLRTIVPEARSRPFDVLRVIQVLSDDDAVLELRAGFGRGIITCLVRIEGVAIGIVANNGLHLGGAIDSDSADKMARFLALCDTYSLPIVSLCDTPGFMVGPASEETAAVRHFGRLLVAGPNLSVPLCTVVIRKAWGLGGQAMAGGGFRVPDAIVAWPTAEFGAMGPEGAVRLGFRRELEAIADPVARDAEFDRLVKDYVRDGRGYNAASAFEIDDVIDPADTRRWILATVNRAEPIPPTRRHLDTW</sequence>
<dbReference type="InterPro" id="IPR011762">
    <property type="entry name" value="COA_CT_N"/>
</dbReference>
<dbReference type="STRING" id="266265.Bxe_C0325"/>
<comment type="cofactor">
    <cofactor evidence="1">
        <name>biotin</name>
        <dbReference type="ChEBI" id="CHEBI:57586"/>
    </cofactor>
</comment>
<evidence type="ECO:0000259" key="12">
    <source>
        <dbReference type="PROSITE" id="PS50979"/>
    </source>
</evidence>
<dbReference type="Pfam" id="PF02786">
    <property type="entry name" value="CPSase_L_D2"/>
    <property type="match status" value="1"/>
</dbReference>
<dbReference type="InterPro" id="IPR050856">
    <property type="entry name" value="Biotin_carboxylase_complex"/>
</dbReference>
<dbReference type="Proteomes" id="UP000001817">
    <property type="component" value="Chromosome 3"/>
</dbReference>
<dbReference type="InterPro" id="IPR011763">
    <property type="entry name" value="COA_CT_C"/>
</dbReference>
<dbReference type="InterPro" id="IPR011764">
    <property type="entry name" value="Biotin_carboxylation_dom"/>
</dbReference>
<evidence type="ECO:0000256" key="1">
    <source>
        <dbReference type="ARBA" id="ARBA00001953"/>
    </source>
</evidence>
<dbReference type="PATRIC" id="fig|266265.5.peg.8102"/>
<evidence type="ECO:0000259" key="10">
    <source>
        <dbReference type="PROSITE" id="PS50968"/>
    </source>
</evidence>
<feature type="domain" description="Biotin carboxylation" evidence="12">
    <location>
        <begin position="1"/>
        <end position="437"/>
    </location>
</feature>
<evidence type="ECO:0000259" key="14">
    <source>
        <dbReference type="PROSITE" id="PS50989"/>
    </source>
</evidence>
<dbReference type="OrthoDB" id="9803706at2"/>
<dbReference type="Gene3D" id="3.30.470.20">
    <property type="entry name" value="ATP-grasp fold, B domain"/>
    <property type="match status" value="1"/>
</dbReference>
<evidence type="ECO:0000256" key="2">
    <source>
        <dbReference type="ARBA" id="ARBA00004956"/>
    </source>
</evidence>
<dbReference type="InterPro" id="IPR005481">
    <property type="entry name" value="BC-like_N"/>
</dbReference>
<dbReference type="SUPFAM" id="SSF51230">
    <property type="entry name" value="Single hybrid motif"/>
    <property type="match status" value="1"/>
</dbReference>
<protein>
    <recommendedName>
        <fullName evidence="3">acetyl-CoA carboxylase</fullName>
        <ecNumber evidence="3">6.4.1.2</ecNumber>
    </recommendedName>
</protein>
<dbReference type="KEGG" id="bxe:Bxe_C0325"/>
<dbReference type="GO" id="GO:0046872">
    <property type="term" value="F:metal ion binding"/>
    <property type="evidence" value="ECO:0007669"/>
    <property type="project" value="InterPro"/>
</dbReference>
<dbReference type="AlphaFoldDB" id="Q13I48"/>
<dbReference type="PROSITE" id="PS50979">
    <property type="entry name" value="BC"/>
    <property type="match status" value="1"/>
</dbReference>
<evidence type="ECO:0000256" key="3">
    <source>
        <dbReference type="ARBA" id="ARBA00013058"/>
    </source>
</evidence>
<dbReference type="InterPro" id="IPR000089">
    <property type="entry name" value="Biotin_lipoyl"/>
</dbReference>
<dbReference type="SUPFAM" id="SSF52440">
    <property type="entry name" value="PreATP-grasp domain"/>
    <property type="match status" value="1"/>
</dbReference>
<keyword evidence="4 15" id="KW-0436">Ligase</keyword>
<dbReference type="Gene3D" id="2.40.50.100">
    <property type="match status" value="1"/>
</dbReference>
<dbReference type="InterPro" id="IPR016185">
    <property type="entry name" value="PreATP-grasp_dom_sf"/>
</dbReference>
<evidence type="ECO:0000256" key="9">
    <source>
        <dbReference type="PROSITE-ProRule" id="PRU00409"/>
    </source>
</evidence>